<accession>A0A7W7HEN2</accession>
<name>A0A7W7HEN2_9ACTN</name>
<feature type="domain" description="ADP ribosyltransferase" evidence="2">
    <location>
        <begin position="685"/>
        <end position="842"/>
    </location>
</feature>
<dbReference type="GO" id="GO:0005576">
    <property type="term" value="C:extracellular region"/>
    <property type="evidence" value="ECO:0007669"/>
    <property type="project" value="InterPro"/>
</dbReference>
<dbReference type="EMBL" id="JACHNC010000001">
    <property type="protein sequence ID" value="MBB4749142.1"/>
    <property type="molecule type" value="Genomic_DNA"/>
</dbReference>
<reference evidence="4 5" key="1">
    <citation type="submission" date="2020-08" db="EMBL/GenBank/DDBJ databases">
        <title>Sequencing the genomes of 1000 actinobacteria strains.</title>
        <authorList>
            <person name="Klenk H.-P."/>
        </authorList>
    </citation>
    <scope>NUCLEOTIDE SEQUENCE [LARGE SCALE GENOMIC DNA]</scope>
    <source>
        <strain evidence="4 5">DSM 43150</strain>
    </source>
</reference>
<feature type="compositionally biased region" description="Basic and acidic residues" evidence="1">
    <location>
        <begin position="400"/>
        <end position="473"/>
    </location>
</feature>
<dbReference type="PROSITE" id="PS51996">
    <property type="entry name" value="TR_MART"/>
    <property type="match status" value="2"/>
</dbReference>
<feature type="domain" description="ADP ribosyltransferase" evidence="2">
    <location>
        <begin position="901"/>
        <end position="1063"/>
    </location>
</feature>
<dbReference type="EMBL" id="BOMP01000098">
    <property type="protein sequence ID" value="GIE42760.1"/>
    <property type="molecule type" value="Genomic_DNA"/>
</dbReference>
<feature type="region of interest" description="Disordered" evidence="1">
    <location>
        <begin position="635"/>
        <end position="658"/>
    </location>
</feature>
<evidence type="ECO:0000313" key="3">
    <source>
        <dbReference type="EMBL" id="GIE42760.1"/>
    </source>
</evidence>
<dbReference type="GO" id="GO:0005198">
    <property type="term" value="F:structural molecule activity"/>
    <property type="evidence" value="ECO:0007669"/>
    <property type="project" value="InterPro"/>
</dbReference>
<reference evidence="3 6" key="2">
    <citation type="submission" date="2021-01" db="EMBL/GenBank/DDBJ databases">
        <title>Whole genome shotgun sequence of Actinoplanes lobatus NBRC 12513.</title>
        <authorList>
            <person name="Komaki H."/>
            <person name="Tamura T."/>
        </authorList>
    </citation>
    <scope>NUCLEOTIDE SEQUENCE [LARGE SCALE GENOMIC DNA]</scope>
    <source>
        <strain evidence="3 6">NBRC 12513</strain>
    </source>
</reference>
<dbReference type="Pfam" id="PF03496">
    <property type="entry name" value="ADPrib_exo_Tox"/>
    <property type="match status" value="2"/>
</dbReference>
<keyword evidence="6" id="KW-1185">Reference proteome</keyword>
<protein>
    <recommendedName>
        <fullName evidence="2">ADP ribosyltransferase domain-containing protein</fullName>
    </recommendedName>
</protein>
<evidence type="ECO:0000313" key="6">
    <source>
        <dbReference type="Proteomes" id="UP000631312"/>
    </source>
</evidence>
<evidence type="ECO:0000259" key="2">
    <source>
        <dbReference type="Pfam" id="PF03496"/>
    </source>
</evidence>
<dbReference type="Proteomes" id="UP000631312">
    <property type="component" value="Unassembled WGS sequence"/>
</dbReference>
<dbReference type="SUPFAM" id="SSF56399">
    <property type="entry name" value="ADP-ribosylation"/>
    <property type="match status" value="2"/>
</dbReference>
<dbReference type="Gene3D" id="3.90.176.10">
    <property type="entry name" value="Toxin ADP-ribosyltransferase, Chain A, domain 1"/>
    <property type="match status" value="2"/>
</dbReference>
<organism evidence="4 5">
    <name type="scientific">Actinoplanes lobatus</name>
    <dbReference type="NCBI Taxonomy" id="113568"/>
    <lineage>
        <taxon>Bacteria</taxon>
        <taxon>Bacillati</taxon>
        <taxon>Actinomycetota</taxon>
        <taxon>Actinomycetes</taxon>
        <taxon>Micromonosporales</taxon>
        <taxon>Micromonosporaceae</taxon>
        <taxon>Actinoplanes</taxon>
    </lineage>
</organism>
<dbReference type="RefSeq" id="WP_188121511.1">
    <property type="nucleotide sequence ID" value="NZ_BOMP01000098.1"/>
</dbReference>
<comment type="caution">
    <text evidence="4">The sequence shown here is derived from an EMBL/GenBank/DDBJ whole genome shotgun (WGS) entry which is preliminary data.</text>
</comment>
<evidence type="ECO:0000313" key="5">
    <source>
        <dbReference type="Proteomes" id="UP000590511"/>
    </source>
</evidence>
<dbReference type="Gene3D" id="3.90.228.10">
    <property type="match status" value="1"/>
</dbReference>
<sequence>MAVDPEQIEEIVRETVDLYRAAEQAVLEQVTQRLAEGLDAPDWAVRRLGALSTLRTSVERTLALALRAGAAAIRTALAAAYRAGSASALFGIPARLLPRDPDAARAPAVLAEIPRASVLHNLAAALVQDIGERSQNVLRDVLDAYRRVIAQATAASVAGGITRREASQMAWARFVDRGLTSFRDVSGRRWRLTSYVEMALRTVTARAAVQGQTDRQQRLGLDLVIVSNVAGECERCRPYEGGILRIGPGPTGDVTVPHQITGEPVDIEIRATVEAARRNGFQHPNCRHSLRAYLPGVTKLPPQPTADPEGDLARQRQRAIERNIRRWKEREQAALTPEAKAGAKARVRKWQNEMREHLKANPALKRLSYREQIGAGNLPPTRASSPAPAEAALNVLADKARQAQAEQERLAKETAERERAEAAERERAEQARREQEAREKAEREREAREQEERERQERKEQEEKASLTPEDGRPVTWPKLWHTVSSSEVAASVRRNGLLVGDGSTNGAHYGIGLYLSTDKHAADRYFNGMHDAEDRDEMMFTAQARVQNPFRVDMDPDESNGPSVLLAKMVEVGLAEPGERLSPQEITARMRAAGYDSIYIHQPVMDPVWGDDVGGSQLVVFDAADVKLTDEVGAGENALPPLPGSESAGPEADQATQPVADERAEKEAILAAAPLGLRRSSGPKLKKAQEEALLAYGGAFYTSINGALRGGPTVDELDELIAKIDSAMAASPLSRDVTVWRGIGSGRIFGDRVTGDLTGFAWREDAYASTSASPKLADLFARQRRHEGVTGTLMRITVPGGTGAVEVSGVDAESELLLQHGLQLEVTKDHGVVDGVRRLDVTVVPAPETSIDRDDSTVSGEQAAAQEQTFDERLATATAGKDALAAAPLNLVRKKTAPGAQLTAPQRSALNDYKKMAYATINAVLRGTTDHPSAVASATPKIDAIDSAMADSALTSDVLIYRGLGSVRQFFGRDRAAEDLTGAEWHELAYVSTTTAEQTAVKFGGGSASKGDGLVLRILAPKGTGGVTLSAAGYESEILLERGRSYRVVADHGVVDGVRRLDVEML</sequence>
<dbReference type="InterPro" id="IPR003540">
    <property type="entry name" value="ADP-ribosyltransferase"/>
</dbReference>
<evidence type="ECO:0000256" key="1">
    <source>
        <dbReference type="SAM" id="MobiDB-lite"/>
    </source>
</evidence>
<evidence type="ECO:0000313" key="4">
    <source>
        <dbReference type="EMBL" id="MBB4749142.1"/>
    </source>
</evidence>
<gene>
    <name evidence="3" type="ORF">Alo02nite_56580</name>
    <name evidence="4" type="ORF">BJ964_003303</name>
</gene>
<dbReference type="Proteomes" id="UP000590511">
    <property type="component" value="Unassembled WGS sequence"/>
</dbReference>
<dbReference type="Pfam" id="PF06152">
    <property type="entry name" value="Phage_min_cap2"/>
    <property type="match status" value="1"/>
</dbReference>
<dbReference type="InterPro" id="IPR009319">
    <property type="entry name" value="Phage_A118_VSP1"/>
</dbReference>
<proteinExistence type="predicted"/>
<feature type="region of interest" description="Disordered" evidence="1">
    <location>
        <begin position="400"/>
        <end position="477"/>
    </location>
</feature>
<dbReference type="AlphaFoldDB" id="A0A7W7HEN2"/>